<dbReference type="VEuPathDB" id="FungiDB:DIURU_003161"/>
<organism evidence="1 2">
    <name type="scientific">Diutina rugosa</name>
    <name type="common">Yeast</name>
    <name type="synonym">Candida rugosa</name>
    <dbReference type="NCBI Taxonomy" id="5481"/>
    <lineage>
        <taxon>Eukaryota</taxon>
        <taxon>Fungi</taxon>
        <taxon>Dikarya</taxon>
        <taxon>Ascomycota</taxon>
        <taxon>Saccharomycotina</taxon>
        <taxon>Pichiomycetes</taxon>
        <taxon>Debaryomycetaceae</taxon>
        <taxon>Diutina</taxon>
    </lineage>
</organism>
<protein>
    <submittedName>
        <fullName evidence="1">Uncharacterized protein</fullName>
    </submittedName>
</protein>
<dbReference type="Pfam" id="PF17316">
    <property type="entry name" value="Perilipin_2"/>
    <property type="match status" value="1"/>
</dbReference>
<sequence>MFSTHLKTYPIVTATQDLAMKVPGVKPARDYVKPHVEWVRSTEPMKSVLDAADSVANRALDGLDWTVAWVVPKAEVKVDVKPTVQATAAATTPTEA</sequence>
<evidence type="ECO:0000313" key="1">
    <source>
        <dbReference type="EMBL" id="KAA8901633.1"/>
    </source>
</evidence>
<keyword evidence="2" id="KW-1185">Reference proteome</keyword>
<reference evidence="1 2" key="1">
    <citation type="submission" date="2019-07" db="EMBL/GenBank/DDBJ databases">
        <title>Genome assembly of two rare yeast pathogens: Diutina rugosa and Trichomonascus ciferrii.</title>
        <authorList>
            <person name="Mixao V."/>
            <person name="Saus E."/>
            <person name="Hansen A."/>
            <person name="Lass-Flor C."/>
            <person name="Gabaldon T."/>
        </authorList>
    </citation>
    <scope>NUCLEOTIDE SEQUENCE [LARGE SCALE GENOMIC DNA]</scope>
    <source>
        <strain evidence="1 2">CBS 613</strain>
    </source>
</reference>
<gene>
    <name evidence="1" type="ORF">DIURU_003161</name>
</gene>
<dbReference type="EMBL" id="SWFT01000101">
    <property type="protein sequence ID" value="KAA8901633.1"/>
    <property type="molecule type" value="Genomic_DNA"/>
</dbReference>
<dbReference type="GeneID" id="54781812"/>
<comment type="caution">
    <text evidence="1">The sequence shown here is derived from an EMBL/GenBank/DDBJ whole genome shotgun (WGS) entry which is preliminary data.</text>
</comment>
<proteinExistence type="predicted"/>
<dbReference type="Proteomes" id="UP000449547">
    <property type="component" value="Unassembled WGS sequence"/>
</dbReference>
<accession>A0A642UTS6</accession>
<dbReference type="AlphaFoldDB" id="A0A642UTS6"/>
<dbReference type="OrthoDB" id="376826at2759"/>
<name>A0A642UTS6_DIURU</name>
<evidence type="ECO:0000313" key="2">
    <source>
        <dbReference type="Proteomes" id="UP000449547"/>
    </source>
</evidence>
<dbReference type="RefSeq" id="XP_034012070.1">
    <property type="nucleotide sequence ID" value="XM_034155893.1"/>
</dbReference>